<comment type="caution">
    <text evidence="6">The sequence shown here is derived from an EMBL/GenBank/DDBJ whole genome shotgun (WGS) entry which is preliminary data.</text>
</comment>
<evidence type="ECO:0000256" key="5">
    <source>
        <dbReference type="SAM" id="Phobius"/>
    </source>
</evidence>
<proteinExistence type="predicted"/>
<comment type="subcellular location">
    <subcellularLocation>
        <location evidence="1">Membrane</location>
        <topology evidence="1">Multi-pass membrane protein</topology>
    </subcellularLocation>
</comment>
<protein>
    <submittedName>
        <fullName evidence="6">Uncharacterized protein</fullName>
    </submittedName>
</protein>
<keyword evidence="2 5" id="KW-0812">Transmembrane</keyword>
<keyword evidence="4 5" id="KW-0472">Membrane</keyword>
<dbReference type="Proteomes" id="UP001499938">
    <property type="component" value="Unassembled WGS sequence"/>
</dbReference>
<organism evidence="6 7">
    <name type="scientific">Nostocoides veronense</name>
    <dbReference type="NCBI Taxonomy" id="330836"/>
    <lineage>
        <taxon>Bacteria</taxon>
        <taxon>Bacillati</taxon>
        <taxon>Actinomycetota</taxon>
        <taxon>Actinomycetes</taxon>
        <taxon>Micrococcales</taxon>
        <taxon>Intrasporangiaceae</taxon>
        <taxon>Nostocoides</taxon>
    </lineage>
</organism>
<name>A0ABP4XW57_9MICO</name>
<dbReference type="InterPro" id="IPR027469">
    <property type="entry name" value="Cation_efflux_TMD_sf"/>
</dbReference>
<evidence type="ECO:0000313" key="7">
    <source>
        <dbReference type="Proteomes" id="UP001499938"/>
    </source>
</evidence>
<accession>A0ABP4XW57</accession>
<gene>
    <name evidence="6" type="ORF">GCM10009811_17840</name>
</gene>
<dbReference type="EMBL" id="BAAAPO010000026">
    <property type="protein sequence ID" value="GAA1793552.1"/>
    <property type="molecule type" value="Genomic_DNA"/>
</dbReference>
<dbReference type="SUPFAM" id="SSF161111">
    <property type="entry name" value="Cation efflux protein transmembrane domain-like"/>
    <property type="match status" value="1"/>
</dbReference>
<sequence length="61" mass="6673">MPQRQGRSRSPAGIIAATGRFHWLDPALALLVGGLVVVAALHLLRDGLRQLRGERVDFDLD</sequence>
<keyword evidence="7" id="KW-1185">Reference proteome</keyword>
<evidence type="ECO:0000256" key="2">
    <source>
        <dbReference type="ARBA" id="ARBA00022692"/>
    </source>
</evidence>
<dbReference type="RefSeq" id="WP_344083901.1">
    <property type="nucleotide sequence ID" value="NZ_BAAAPO010000026.1"/>
</dbReference>
<evidence type="ECO:0000313" key="6">
    <source>
        <dbReference type="EMBL" id="GAA1793552.1"/>
    </source>
</evidence>
<keyword evidence="3 5" id="KW-1133">Transmembrane helix</keyword>
<reference evidence="7" key="1">
    <citation type="journal article" date="2019" name="Int. J. Syst. Evol. Microbiol.">
        <title>The Global Catalogue of Microorganisms (GCM) 10K type strain sequencing project: providing services to taxonomists for standard genome sequencing and annotation.</title>
        <authorList>
            <consortium name="The Broad Institute Genomics Platform"/>
            <consortium name="The Broad Institute Genome Sequencing Center for Infectious Disease"/>
            <person name="Wu L."/>
            <person name="Ma J."/>
        </authorList>
    </citation>
    <scope>NUCLEOTIDE SEQUENCE [LARGE SCALE GENOMIC DNA]</scope>
    <source>
        <strain evidence="7">JCM 15592</strain>
    </source>
</reference>
<evidence type="ECO:0000256" key="4">
    <source>
        <dbReference type="ARBA" id="ARBA00023136"/>
    </source>
</evidence>
<evidence type="ECO:0000256" key="1">
    <source>
        <dbReference type="ARBA" id="ARBA00004141"/>
    </source>
</evidence>
<feature type="transmembrane region" description="Helical" evidence="5">
    <location>
        <begin position="27"/>
        <end position="44"/>
    </location>
</feature>
<evidence type="ECO:0000256" key="3">
    <source>
        <dbReference type="ARBA" id="ARBA00022989"/>
    </source>
</evidence>